<reference evidence="1 2" key="1">
    <citation type="submission" date="2017-03" db="EMBL/GenBank/DDBJ databases">
        <title>Genome sequence of Clostridium hungatei DSM 14427.</title>
        <authorList>
            <person name="Poehlein A."/>
            <person name="Daniel R."/>
        </authorList>
    </citation>
    <scope>NUCLEOTIDE SEQUENCE [LARGE SCALE GENOMIC DNA]</scope>
    <source>
        <strain evidence="1 2">DSM 14427</strain>
    </source>
</reference>
<organism evidence="1 2">
    <name type="scientific">Ruminiclostridium hungatei</name>
    <name type="common">Clostridium hungatei</name>
    <dbReference type="NCBI Taxonomy" id="48256"/>
    <lineage>
        <taxon>Bacteria</taxon>
        <taxon>Bacillati</taxon>
        <taxon>Bacillota</taxon>
        <taxon>Clostridia</taxon>
        <taxon>Eubacteriales</taxon>
        <taxon>Oscillospiraceae</taxon>
        <taxon>Ruminiclostridium</taxon>
    </lineage>
</organism>
<dbReference type="STRING" id="48256.CLHUN_03360"/>
<accession>A0A1V4SQ08</accession>
<sequence length="42" mass="4645">MLSNSNKTQFALIRLIIFEAEQATIIVIDLAVVNKHAGYSLV</sequence>
<keyword evidence="2" id="KW-1185">Reference proteome</keyword>
<evidence type="ECO:0000313" key="1">
    <source>
        <dbReference type="EMBL" id="OPX45863.1"/>
    </source>
</evidence>
<proteinExistence type="predicted"/>
<dbReference type="AlphaFoldDB" id="A0A1V4SQ08"/>
<evidence type="ECO:0000313" key="2">
    <source>
        <dbReference type="Proteomes" id="UP000191554"/>
    </source>
</evidence>
<comment type="caution">
    <text evidence="1">The sequence shown here is derived from an EMBL/GenBank/DDBJ whole genome shotgun (WGS) entry which is preliminary data.</text>
</comment>
<name>A0A1V4SQ08_RUMHU</name>
<gene>
    <name evidence="1" type="ORF">CLHUN_03360</name>
</gene>
<dbReference type="Proteomes" id="UP000191554">
    <property type="component" value="Unassembled WGS sequence"/>
</dbReference>
<dbReference type="EMBL" id="MZGX01000002">
    <property type="protein sequence ID" value="OPX45863.1"/>
    <property type="molecule type" value="Genomic_DNA"/>
</dbReference>
<protein>
    <submittedName>
        <fullName evidence="1">Uncharacterized protein</fullName>
    </submittedName>
</protein>
<dbReference type="RefSeq" id="WP_278247509.1">
    <property type="nucleotide sequence ID" value="NZ_MZGX01000002.1"/>
</dbReference>